<evidence type="ECO:0000259" key="3">
    <source>
        <dbReference type="Pfam" id="PF00905"/>
    </source>
</evidence>
<dbReference type="PANTHER" id="PTHR34978">
    <property type="entry name" value="POSSIBLE SENSOR-TRANSDUCER PROTEIN BLAR"/>
    <property type="match status" value="1"/>
</dbReference>
<gene>
    <name evidence="5" type="primary">blaR1</name>
    <name evidence="5" type="ORF">H6A13_03615</name>
</gene>
<feature type="domain" description="Penicillin-binding protein transpeptidase" evidence="3">
    <location>
        <begin position="389"/>
        <end position="590"/>
    </location>
</feature>
<dbReference type="InterPro" id="IPR012338">
    <property type="entry name" value="Beta-lactam/transpept-like"/>
</dbReference>
<keyword evidence="2" id="KW-0472">Membrane</keyword>
<dbReference type="EMBL" id="JACJLV010000007">
    <property type="protein sequence ID" value="MBM6826195.1"/>
    <property type="molecule type" value="Genomic_DNA"/>
</dbReference>
<evidence type="ECO:0000256" key="1">
    <source>
        <dbReference type="ARBA" id="ARBA00011075"/>
    </source>
</evidence>
<protein>
    <submittedName>
        <fullName evidence="5">BlaR1 family beta-lactam sensor/signal transducer</fullName>
    </submittedName>
</protein>
<feature type="transmembrane region" description="Helical" evidence="2">
    <location>
        <begin position="6"/>
        <end position="25"/>
    </location>
</feature>
<dbReference type="Proteomes" id="UP000713880">
    <property type="component" value="Unassembled WGS sequence"/>
</dbReference>
<evidence type="ECO:0000259" key="4">
    <source>
        <dbReference type="Pfam" id="PF05569"/>
    </source>
</evidence>
<proteinExistence type="inferred from homology"/>
<name>A0A939BBA2_9CLOT</name>
<sequence>MTDFIIHFLICNLLISGMIGILFAIKKILKTHLTSRAQYNLWFLPMCLMAAPFISIRSDQIFSLYSWFAHSKNRATTGSNIVDTINPLNSPDTASDWMNDFTISVSSRTPSLIGMMLFGIWIIGILAMILLVLKSSVRLYRVKRSSLPLQNRKVRKLYKKCLEEMHIAKKIPIYSTAFLKSPVITGLFRPRIYLPIHLISDYESEKIRYMLLHELQHYRYKDNISNYLLLLAGILYWFNPFVWLAARAMRNDREVACDSAVLNMLDADSYQDYGFTLINFAEKISLSPFPFSSSLGGTIKQLEQRILNIATYKKPSSFRRIRSITLFAVTAIMFIGITPLLTSYAAADNKYHWDTSGQDISTLDLSGYFGQYDGSFVLYNLNSDHWSLYNMDMATTRTAPDSTYKIYDALFALEEDIITPEDSLISWNYEDYPFEIWEQDQTLQTAMSGSVNWYFETLDDQIGKDGIQSYIQEIGYGNQDTSADLSSYWMESSLKISPVEQVELLNAFYQNTFDFDPDNIQTVKDSLCLSASGAGTLYGKTGTGRVDGQDRNGWFIGFIETPDNTYFFSTNIQSETNATGSNAAKMTLSILSQLDLWQQ</sequence>
<feature type="domain" description="Peptidase M56" evidence="4">
    <location>
        <begin position="13"/>
        <end position="309"/>
    </location>
</feature>
<dbReference type="PANTHER" id="PTHR34978:SF3">
    <property type="entry name" value="SLR0241 PROTEIN"/>
    <property type="match status" value="1"/>
</dbReference>
<comment type="caution">
    <text evidence="5">The sequence shown here is derived from an EMBL/GenBank/DDBJ whole genome shotgun (WGS) entry which is preliminary data.</text>
</comment>
<keyword evidence="2" id="KW-0812">Transmembrane</keyword>
<organism evidence="5 6">
    <name type="scientific">Mordavella massiliensis</name>
    <dbReference type="NCBI Taxonomy" id="1871024"/>
    <lineage>
        <taxon>Bacteria</taxon>
        <taxon>Bacillati</taxon>
        <taxon>Bacillota</taxon>
        <taxon>Clostridia</taxon>
        <taxon>Eubacteriales</taxon>
        <taxon>Clostridiaceae</taxon>
        <taxon>Mordavella</taxon>
    </lineage>
</organism>
<reference evidence="5" key="1">
    <citation type="submission" date="2020-08" db="EMBL/GenBank/DDBJ databases">
        <authorList>
            <person name="Cejkova D."/>
            <person name="Kubasova T."/>
            <person name="Jahodarova E."/>
            <person name="Rychlik I."/>
        </authorList>
    </citation>
    <scope>NUCLEOTIDE SEQUENCE</scope>
    <source>
        <strain evidence="5">An420c</strain>
    </source>
</reference>
<evidence type="ECO:0000313" key="6">
    <source>
        <dbReference type="Proteomes" id="UP000713880"/>
    </source>
</evidence>
<dbReference type="Pfam" id="PF05569">
    <property type="entry name" value="Peptidase_M56"/>
    <property type="match status" value="1"/>
</dbReference>
<dbReference type="GO" id="GO:0008658">
    <property type="term" value="F:penicillin binding"/>
    <property type="evidence" value="ECO:0007669"/>
    <property type="project" value="InterPro"/>
</dbReference>
<accession>A0A939BBA2</accession>
<keyword evidence="6" id="KW-1185">Reference proteome</keyword>
<dbReference type="Gene3D" id="3.40.710.10">
    <property type="entry name" value="DD-peptidase/beta-lactamase superfamily"/>
    <property type="match status" value="1"/>
</dbReference>
<feature type="transmembrane region" description="Helical" evidence="2">
    <location>
        <begin position="227"/>
        <end position="246"/>
    </location>
</feature>
<dbReference type="InterPro" id="IPR008756">
    <property type="entry name" value="Peptidase_M56"/>
</dbReference>
<dbReference type="NCBIfam" id="NF000326">
    <property type="entry name" value="blaR1_generic"/>
    <property type="match status" value="1"/>
</dbReference>
<comment type="similarity">
    <text evidence="1">Belongs to the peptidase M56 family.</text>
</comment>
<dbReference type="AlphaFoldDB" id="A0A939BBA2"/>
<feature type="transmembrane region" description="Helical" evidence="2">
    <location>
        <begin position="37"/>
        <end position="56"/>
    </location>
</feature>
<dbReference type="InterPro" id="IPR001460">
    <property type="entry name" value="PCN-bd_Tpept"/>
</dbReference>
<dbReference type="Pfam" id="PF00905">
    <property type="entry name" value="Transpeptidase"/>
    <property type="match status" value="1"/>
</dbReference>
<reference evidence="5" key="2">
    <citation type="journal article" date="2021" name="Sci. Rep.">
        <title>The distribution of antibiotic resistance genes in chicken gut microbiota commensals.</title>
        <authorList>
            <person name="Juricova H."/>
            <person name="Matiasovicova J."/>
            <person name="Kubasova T."/>
            <person name="Cejkova D."/>
            <person name="Rychlik I."/>
        </authorList>
    </citation>
    <scope>NUCLEOTIDE SEQUENCE</scope>
    <source>
        <strain evidence="5">An420c</strain>
    </source>
</reference>
<dbReference type="RefSeq" id="WP_204908249.1">
    <property type="nucleotide sequence ID" value="NZ_JACJLV010000007.1"/>
</dbReference>
<feature type="transmembrane region" description="Helical" evidence="2">
    <location>
        <begin position="324"/>
        <end position="347"/>
    </location>
</feature>
<dbReference type="SUPFAM" id="SSF56601">
    <property type="entry name" value="beta-lactamase/transpeptidase-like"/>
    <property type="match status" value="1"/>
</dbReference>
<dbReference type="InterPro" id="IPR052173">
    <property type="entry name" value="Beta-lactam_resp_regulator"/>
</dbReference>
<dbReference type="CDD" id="cd07341">
    <property type="entry name" value="M56_BlaR1_MecR1_like"/>
    <property type="match status" value="1"/>
</dbReference>
<keyword evidence="2" id="KW-1133">Transmembrane helix</keyword>
<evidence type="ECO:0000313" key="5">
    <source>
        <dbReference type="EMBL" id="MBM6826195.1"/>
    </source>
</evidence>
<feature type="transmembrane region" description="Helical" evidence="2">
    <location>
        <begin position="112"/>
        <end position="133"/>
    </location>
</feature>
<evidence type="ECO:0000256" key="2">
    <source>
        <dbReference type="SAM" id="Phobius"/>
    </source>
</evidence>